<evidence type="ECO:0000313" key="4">
    <source>
        <dbReference type="Proteomes" id="UP000004926"/>
    </source>
</evidence>
<dbReference type="SUPFAM" id="SSF64376">
    <property type="entry name" value="YlxR-like"/>
    <property type="match status" value="1"/>
</dbReference>
<evidence type="ECO:0000256" key="1">
    <source>
        <dbReference type="SAM" id="MobiDB-lite"/>
    </source>
</evidence>
<dbReference type="Pfam" id="PF04296">
    <property type="entry name" value="YlxR"/>
    <property type="match status" value="1"/>
</dbReference>
<feature type="compositionally biased region" description="Basic and acidic residues" evidence="1">
    <location>
        <begin position="113"/>
        <end position="122"/>
    </location>
</feature>
<reference evidence="3 4" key="1">
    <citation type="journal article" date="2012" name="Stand. Genomic Sci.">
        <title>Genome sequence of the ocean sediment bacterium Saccharomonospora marina type strain (XMU15(T)).</title>
        <authorList>
            <person name="Klenk H.P."/>
            <person name="Lu M."/>
            <person name="Lucas S."/>
            <person name="Lapidus A."/>
            <person name="Copeland A."/>
            <person name="Pitluck S."/>
            <person name="Goodwin L.A."/>
            <person name="Han C."/>
            <person name="Tapia R."/>
            <person name="Brambilla E.M."/>
            <person name="Potter G."/>
            <person name="Land M."/>
            <person name="Ivanova N."/>
            <person name="Rohde M."/>
            <person name="Goker M."/>
            <person name="Detter J.C."/>
            <person name="Li W.J."/>
            <person name="Kyrpides N.C."/>
            <person name="Woyke T."/>
        </authorList>
    </citation>
    <scope>NUCLEOTIDE SEQUENCE [LARGE SCALE GENOMIC DNA]</scope>
    <source>
        <strain evidence="3 4">XMU15</strain>
    </source>
</reference>
<dbReference type="PANTHER" id="PTHR34215">
    <property type="entry name" value="BLL0784 PROTEIN"/>
    <property type="match status" value="1"/>
</dbReference>
<proteinExistence type="predicted"/>
<feature type="compositionally biased region" description="Polar residues" evidence="1">
    <location>
        <begin position="103"/>
        <end position="112"/>
    </location>
</feature>
<sequence length="122" mass="13716">MRRPQSESTRREHGGYGVTPVRTCVGCRRRASVGELLRIVAEDGRLVVDTRRRLPGRGAWLHPDLECLSKAERRRAFPRALRVLGALDADGMRHDVKRLAESCTDSGSSRIQPETRKQVDPS</sequence>
<dbReference type="InterPro" id="IPR037465">
    <property type="entry name" value="YlxR"/>
</dbReference>
<feature type="region of interest" description="Disordered" evidence="1">
    <location>
        <begin position="100"/>
        <end position="122"/>
    </location>
</feature>
<accession>H5XAE3</accession>
<organism evidence="3 4">
    <name type="scientific">Saccharomonospora marina XMU15</name>
    <dbReference type="NCBI Taxonomy" id="882083"/>
    <lineage>
        <taxon>Bacteria</taxon>
        <taxon>Bacillati</taxon>
        <taxon>Actinomycetota</taxon>
        <taxon>Actinomycetes</taxon>
        <taxon>Pseudonocardiales</taxon>
        <taxon>Pseudonocardiaceae</taxon>
        <taxon>Saccharomonospora</taxon>
    </lineage>
</organism>
<dbReference type="InterPro" id="IPR035931">
    <property type="entry name" value="YlxR-like_sf"/>
</dbReference>
<dbReference type="Proteomes" id="UP000004926">
    <property type="component" value="Chromosome"/>
</dbReference>
<dbReference type="HOGENOM" id="CLU_147970_0_1_11"/>
<feature type="domain" description="YlxR" evidence="2">
    <location>
        <begin position="22"/>
        <end position="83"/>
    </location>
</feature>
<name>H5XAE3_9PSEU</name>
<protein>
    <submittedName>
        <fullName evidence="3">Putative nucleic-acid-binding protein implicated in transcription termination</fullName>
    </submittedName>
</protein>
<dbReference type="EMBL" id="CM001439">
    <property type="protein sequence ID" value="EHR50373.1"/>
    <property type="molecule type" value="Genomic_DNA"/>
</dbReference>
<evidence type="ECO:0000259" key="2">
    <source>
        <dbReference type="Pfam" id="PF04296"/>
    </source>
</evidence>
<dbReference type="AlphaFoldDB" id="H5XAE3"/>
<dbReference type="CDD" id="cd00279">
    <property type="entry name" value="YlxR"/>
    <property type="match status" value="1"/>
</dbReference>
<dbReference type="PANTHER" id="PTHR34215:SF1">
    <property type="entry name" value="YLXR DOMAIN-CONTAINING PROTEIN"/>
    <property type="match status" value="1"/>
</dbReference>
<dbReference type="OrthoDB" id="5244965at2"/>
<dbReference type="STRING" id="882083.SacmaDRAFT_2119"/>
<dbReference type="RefSeq" id="WP_009153758.1">
    <property type="nucleotide sequence ID" value="NZ_CM001439.1"/>
</dbReference>
<dbReference type="InterPro" id="IPR007393">
    <property type="entry name" value="YlxR_dom"/>
</dbReference>
<dbReference type="eggNOG" id="COG2740">
    <property type="taxonomic scope" value="Bacteria"/>
</dbReference>
<gene>
    <name evidence="3" type="ORF">SacmaDRAFT_2119</name>
</gene>
<keyword evidence="4" id="KW-1185">Reference proteome</keyword>
<evidence type="ECO:0000313" key="3">
    <source>
        <dbReference type="EMBL" id="EHR50373.1"/>
    </source>
</evidence>
<dbReference type="Gene3D" id="3.30.1230.10">
    <property type="entry name" value="YlxR-like"/>
    <property type="match status" value="1"/>
</dbReference>